<evidence type="ECO:0000313" key="7">
    <source>
        <dbReference type="EMBL" id="MBC2575631.1"/>
    </source>
</evidence>
<keyword evidence="4" id="KW-0694">RNA-binding</keyword>
<dbReference type="SUPFAM" id="SSF55120">
    <property type="entry name" value="Pseudouridine synthase"/>
    <property type="match status" value="1"/>
</dbReference>
<dbReference type="PANTHER" id="PTHR21600">
    <property type="entry name" value="MITOCHONDRIAL RNA PSEUDOURIDINE SYNTHASE"/>
    <property type="match status" value="1"/>
</dbReference>
<sequence>MMIKKDLVDFEREIDVFIVDDKNEKKRLDVFVSEQYRDMSRSTIQKFIKEDRIIVNSKVEKASYKVCLNDLVQVEIPEPEELNIEAQDIKINIIHEDDDILVVNKEQGMVVHPAPGNYDKTLVNAIMYHCRDNLSSINGVIRPGIVHRIDKNTSGLLVIAKNNYAHQFLAEQFAVHSITREYDMIVSGNVEWENYTVDKPIGRNPKDRMKMAVVNSGGKRAVTHFKVVENLNGFTYMRATLETGRTHQIRVHCNYMKHPIVGDNLYGYNLKRFTKLKGQMLHARKLGFIHPTTEEYIEFTSPLPDYFSDELKKLRA</sequence>
<dbReference type="EC" id="5.4.99.-" evidence="5"/>
<dbReference type="PROSITE" id="PS01129">
    <property type="entry name" value="PSI_RLU"/>
    <property type="match status" value="1"/>
</dbReference>
<dbReference type="NCBIfam" id="TIGR00005">
    <property type="entry name" value="rluA_subfam"/>
    <property type="match status" value="1"/>
</dbReference>
<dbReference type="InterPro" id="IPR050188">
    <property type="entry name" value="RluA_PseudoU_synthase"/>
</dbReference>
<dbReference type="CDD" id="cd00165">
    <property type="entry name" value="S4"/>
    <property type="match status" value="1"/>
</dbReference>
<evidence type="ECO:0000256" key="1">
    <source>
        <dbReference type="ARBA" id="ARBA00000073"/>
    </source>
</evidence>
<dbReference type="EMBL" id="JABGBW010000001">
    <property type="protein sequence ID" value="MBC2575631.1"/>
    <property type="molecule type" value="Genomic_DNA"/>
</dbReference>
<evidence type="ECO:0000256" key="3">
    <source>
        <dbReference type="ARBA" id="ARBA00023235"/>
    </source>
</evidence>
<name>A0ABR6TJN2_9FIRM</name>
<proteinExistence type="inferred from homology"/>
<dbReference type="SMART" id="SM00363">
    <property type="entry name" value="S4"/>
    <property type="match status" value="1"/>
</dbReference>
<dbReference type="InterPro" id="IPR036986">
    <property type="entry name" value="S4_RNA-bd_sf"/>
</dbReference>
<reference evidence="7 8" key="1">
    <citation type="submission" date="2020-05" db="EMBL/GenBank/DDBJ databases">
        <title>Draft genome of xy-202 and genomic insight in genome of the genus Peptostreptococcus.</title>
        <authorList>
            <person name="Zhang Z."/>
        </authorList>
    </citation>
    <scope>NUCLEOTIDE SEQUENCE [LARGE SCALE GENOMIC DNA]</scope>
    <source>
        <strain evidence="7 8">DSM 27025</strain>
    </source>
</reference>
<evidence type="ECO:0000313" key="8">
    <source>
        <dbReference type="Proteomes" id="UP000713904"/>
    </source>
</evidence>
<dbReference type="PANTHER" id="PTHR21600:SF44">
    <property type="entry name" value="RIBOSOMAL LARGE SUBUNIT PSEUDOURIDINE SYNTHASE D"/>
    <property type="match status" value="1"/>
</dbReference>
<dbReference type="Pfam" id="PF00849">
    <property type="entry name" value="PseudoU_synth_2"/>
    <property type="match status" value="1"/>
</dbReference>
<dbReference type="InterPro" id="IPR006145">
    <property type="entry name" value="PsdUridine_synth_RsuA/RluA"/>
</dbReference>
<evidence type="ECO:0000256" key="5">
    <source>
        <dbReference type="RuleBase" id="RU362028"/>
    </source>
</evidence>
<dbReference type="SUPFAM" id="SSF55174">
    <property type="entry name" value="Alpha-L RNA-binding motif"/>
    <property type="match status" value="1"/>
</dbReference>
<evidence type="ECO:0000256" key="2">
    <source>
        <dbReference type="ARBA" id="ARBA00010876"/>
    </source>
</evidence>
<comment type="function">
    <text evidence="5">Responsible for synthesis of pseudouridine from uracil.</text>
</comment>
<dbReference type="Gene3D" id="3.10.290.10">
    <property type="entry name" value="RNA-binding S4 domain"/>
    <property type="match status" value="1"/>
</dbReference>
<protein>
    <recommendedName>
        <fullName evidence="5">Pseudouridine synthase</fullName>
        <ecNumber evidence="5">5.4.99.-</ecNumber>
    </recommendedName>
</protein>
<dbReference type="InterPro" id="IPR002942">
    <property type="entry name" value="S4_RNA-bd"/>
</dbReference>
<evidence type="ECO:0000259" key="6">
    <source>
        <dbReference type="SMART" id="SM00363"/>
    </source>
</evidence>
<accession>A0ABR6TJN2</accession>
<comment type="caution">
    <text evidence="7">The sequence shown here is derived from an EMBL/GenBank/DDBJ whole genome shotgun (WGS) entry which is preliminary data.</text>
</comment>
<dbReference type="InterPro" id="IPR020103">
    <property type="entry name" value="PsdUridine_synth_cat_dom_sf"/>
</dbReference>
<dbReference type="CDD" id="cd02869">
    <property type="entry name" value="PseudoU_synth_RluA_like"/>
    <property type="match status" value="1"/>
</dbReference>
<keyword evidence="8" id="KW-1185">Reference proteome</keyword>
<dbReference type="Pfam" id="PF01479">
    <property type="entry name" value="S4"/>
    <property type="match status" value="1"/>
</dbReference>
<dbReference type="InterPro" id="IPR006225">
    <property type="entry name" value="PsdUridine_synth_RluC/D"/>
</dbReference>
<keyword evidence="3 5" id="KW-0413">Isomerase</keyword>
<evidence type="ECO:0000256" key="4">
    <source>
        <dbReference type="PROSITE-ProRule" id="PRU00182"/>
    </source>
</evidence>
<dbReference type="Gene3D" id="3.30.2350.10">
    <property type="entry name" value="Pseudouridine synthase"/>
    <property type="match status" value="1"/>
</dbReference>
<gene>
    <name evidence="7" type="ORF">HLB29_02930</name>
</gene>
<dbReference type="InterPro" id="IPR006224">
    <property type="entry name" value="PsdUridine_synth_RluA-like_CS"/>
</dbReference>
<dbReference type="PROSITE" id="PS50889">
    <property type="entry name" value="S4"/>
    <property type="match status" value="1"/>
</dbReference>
<comment type="catalytic activity">
    <reaction evidence="1 5">
        <text>a uridine in RNA = a pseudouridine in RNA</text>
        <dbReference type="Rhea" id="RHEA:48348"/>
        <dbReference type="Rhea" id="RHEA-COMP:12068"/>
        <dbReference type="Rhea" id="RHEA-COMP:12069"/>
        <dbReference type="ChEBI" id="CHEBI:65314"/>
        <dbReference type="ChEBI" id="CHEBI:65315"/>
    </reaction>
</comment>
<comment type="similarity">
    <text evidence="2 5">Belongs to the pseudouridine synthase RluA family.</text>
</comment>
<organism evidence="7 8">
    <name type="scientific">Peptostreptococcus canis</name>
    <dbReference type="NCBI Taxonomy" id="1159213"/>
    <lineage>
        <taxon>Bacteria</taxon>
        <taxon>Bacillati</taxon>
        <taxon>Bacillota</taxon>
        <taxon>Clostridia</taxon>
        <taxon>Peptostreptococcales</taxon>
        <taxon>Peptostreptococcaceae</taxon>
        <taxon>Peptostreptococcus</taxon>
    </lineage>
</organism>
<feature type="domain" description="RNA-binding S4" evidence="6">
    <location>
        <begin position="26"/>
        <end position="90"/>
    </location>
</feature>
<dbReference type="Proteomes" id="UP000713904">
    <property type="component" value="Unassembled WGS sequence"/>
</dbReference>